<accession>A0A9D1J0C2</accession>
<dbReference type="SMART" id="SM00903">
    <property type="entry name" value="Flavin_Reduct"/>
    <property type="match status" value="1"/>
</dbReference>
<dbReference type="Gene3D" id="2.30.110.10">
    <property type="entry name" value="Electron Transport, Fmn-binding Protein, Chain A"/>
    <property type="match status" value="1"/>
</dbReference>
<gene>
    <name evidence="2" type="ORF">IAD36_09480</name>
</gene>
<dbReference type="Proteomes" id="UP000824238">
    <property type="component" value="Unassembled WGS sequence"/>
</dbReference>
<evidence type="ECO:0000313" key="2">
    <source>
        <dbReference type="EMBL" id="HIR55809.1"/>
    </source>
</evidence>
<name>A0A9D1J0C2_9FIRM</name>
<dbReference type="GO" id="GO:0010181">
    <property type="term" value="F:FMN binding"/>
    <property type="evidence" value="ECO:0007669"/>
    <property type="project" value="InterPro"/>
</dbReference>
<dbReference type="GO" id="GO:0016646">
    <property type="term" value="F:oxidoreductase activity, acting on the CH-NH group of donors, NAD or NADP as acceptor"/>
    <property type="evidence" value="ECO:0007669"/>
    <property type="project" value="UniProtKB-ARBA"/>
</dbReference>
<reference evidence="2" key="2">
    <citation type="journal article" date="2021" name="PeerJ">
        <title>Extensive microbial diversity within the chicken gut microbiome revealed by metagenomics and culture.</title>
        <authorList>
            <person name="Gilroy R."/>
            <person name="Ravi A."/>
            <person name="Getino M."/>
            <person name="Pursley I."/>
            <person name="Horton D.L."/>
            <person name="Alikhan N.F."/>
            <person name="Baker D."/>
            <person name="Gharbi K."/>
            <person name="Hall N."/>
            <person name="Watson M."/>
            <person name="Adriaenssens E.M."/>
            <person name="Foster-Nyarko E."/>
            <person name="Jarju S."/>
            <person name="Secka A."/>
            <person name="Antonio M."/>
            <person name="Oren A."/>
            <person name="Chaudhuri R.R."/>
            <person name="La Ragione R."/>
            <person name="Hildebrand F."/>
            <person name="Pallen M.J."/>
        </authorList>
    </citation>
    <scope>NUCLEOTIDE SEQUENCE</scope>
    <source>
        <strain evidence="2">ChiGjej3B3-7149</strain>
    </source>
</reference>
<proteinExistence type="predicted"/>
<reference evidence="2" key="1">
    <citation type="submission" date="2020-10" db="EMBL/GenBank/DDBJ databases">
        <authorList>
            <person name="Gilroy R."/>
        </authorList>
    </citation>
    <scope>NUCLEOTIDE SEQUENCE</scope>
    <source>
        <strain evidence="2">ChiGjej3B3-7149</strain>
    </source>
</reference>
<dbReference type="InterPro" id="IPR012349">
    <property type="entry name" value="Split_barrel_FMN-bd"/>
</dbReference>
<dbReference type="SUPFAM" id="SSF50475">
    <property type="entry name" value="FMN-binding split barrel"/>
    <property type="match status" value="1"/>
</dbReference>
<dbReference type="PANTHER" id="PTHR43812:SF2">
    <property type="entry name" value="FLAVIN REDUCTASE LIKE DOMAIN-CONTAINING PROTEIN"/>
    <property type="match status" value="1"/>
</dbReference>
<protein>
    <submittedName>
        <fullName evidence="2">Flavin reductase family protein</fullName>
    </submittedName>
</protein>
<comment type="caution">
    <text evidence="2">The sequence shown here is derived from an EMBL/GenBank/DDBJ whole genome shotgun (WGS) entry which is preliminary data.</text>
</comment>
<feature type="domain" description="Flavin reductase like" evidence="1">
    <location>
        <begin position="21"/>
        <end position="180"/>
    </location>
</feature>
<organism evidence="2 3">
    <name type="scientific">Candidatus Scatomorpha intestinigallinarum</name>
    <dbReference type="NCBI Taxonomy" id="2840923"/>
    <lineage>
        <taxon>Bacteria</taxon>
        <taxon>Bacillati</taxon>
        <taxon>Bacillota</taxon>
        <taxon>Clostridia</taxon>
        <taxon>Eubacteriales</taxon>
        <taxon>Candidatus Scatomorpha</taxon>
    </lineage>
</organism>
<evidence type="ECO:0000313" key="3">
    <source>
        <dbReference type="Proteomes" id="UP000824238"/>
    </source>
</evidence>
<dbReference type="AlphaFoldDB" id="A0A9D1J0C2"/>
<dbReference type="EMBL" id="DVHH01000228">
    <property type="protein sequence ID" value="HIR55809.1"/>
    <property type="molecule type" value="Genomic_DNA"/>
</dbReference>
<dbReference type="Pfam" id="PF01613">
    <property type="entry name" value="Flavin_Reduct"/>
    <property type="match status" value="1"/>
</dbReference>
<dbReference type="PANTHER" id="PTHR43812">
    <property type="entry name" value="BLR2425 PROTEIN"/>
    <property type="match status" value="1"/>
</dbReference>
<dbReference type="InterPro" id="IPR002563">
    <property type="entry name" value="Flavin_Rdtase-like_dom"/>
</dbReference>
<evidence type="ECO:0000259" key="1">
    <source>
        <dbReference type="SMART" id="SM00903"/>
    </source>
</evidence>
<sequence>MHYNTELNNHGLKADPFKACVGPRPIAWISTVSADGVDNLAPFSQFNNLSYNPPMVMVAFQPGGSEEEAFRKDTLNNIEETGCFVYNMVPYALKDQMNITAIPKHDLDEWAAAGLTKADSIQIPAKRVAESPIQFECKYLQTIHFPSSSKKGVIDMVIAKVVEVHIADDVLTPEGKIDFLKIKPLGRMGYWDYTYVNDVFSMAIPGLTAVQMAGMGGDRIKKD</sequence>